<keyword evidence="7" id="KW-0902">Two-component regulatory system</keyword>
<protein>
    <recommendedName>
        <fullName evidence="3">histidine kinase</fullName>
        <ecNumber evidence="3">2.7.13.3</ecNumber>
    </recommendedName>
</protein>
<dbReference type="CDD" id="cd00082">
    <property type="entry name" value="HisKA"/>
    <property type="match status" value="1"/>
</dbReference>
<dbReference type="InterPro" id="IPR050428">
    <property type="entry name" value="TCS_sensor_his_kinase"/>
</dbReference>
<comment type="caution">
    <text evidence="11">The sequence shown here is derived from an EMBL/GenBank/DDBJ whole genome shotgun (WGS) entry which is preliminary data.</text>
</comment>
<dbReference type="InterPro" id="IPR003661">
    <property type="entry name" value="HisK_dim/P_dom"/>
</dbReference>
<proteinExistence type="predicted"/>
<evidence type="ECO:0000256" key="6">
    <source>
        <dbReference type="ARBA" id="ARBA00022777"/>
    </source>
</evidence>
<organism evidence="11 12">
    <name type="scientific">Marinobacter lutaoensis</name>
    <dbReference type="NCBI Taxonomy" id="135739"/>
    <lineage>
        <taxon>Bacteria</taxon>
        <taxon>Pseudomonadati</taxon>
        <taxon>Pseudomonadota</taxon>
        <taxon>Gammaproteobacteria</taxon>
        <taxon>Pseudomonadales</taxon>
        <taxon>Marinobacteraceae</taxon>
        <taxon>Marinobacter</taxon>
    </lineage>
</organism>
<evidence type="ECO:0000256" key="5">
    <source>
        <dbReference type="ARBA" id="ARBA00022679"/>
    </source>
</evidence>
<evidence type="ECO:0000259" key="9">
    <source>
        <dbReference type="PROSITE" id="PS50109"/>
    </source>
</evidence>
<evidence type="ECO:0000256" key="7">
    <source>
        <dbReference type="ARBA" id="ARBA00023012"/>
    </source>
</evidence>
<dbReference type="OrthoDB" id="9121563at2"/>
<evidence type="ECO:0000256" key="1">
    <source>
        <dbReference type="ARBA" id="ARBA00000085"/>
    </source>
</evidence>
<dbReference type="AlphaFoldDB" id="A0A1V2DWU0"/>
<dbReference type="GO" id="GO:0000155">
    <property type="term" value="F:phosphorelay sensor kinase activity"/>
    <property type="evidence" value="ECO:0007669"/>
    <property type="project" value="InterPro"/>
</dbReference>
<evidence type="ECO:0000259" key="10">
    <source>
        <dbReference type="PROSITE" id="PS50885"/>
    </source>
</evidence>
<keyword evidence="8" id="KW-0472">Membrane</keyword>
<dbReference type="PANTHER" id="PTHR45436">
    <property type="entry name" value="SENSOR HISTIDINE KINASE YKOH"/>
    <property type="match status" value="1"/>
</dbReference>
<feature type="transmembrane region" description="Helical" evidence="8">
    <location>
        <begin position="150"/>
        <end position="170"/>
    </location>
</feature>
<dbReference type="PROSITE" id="PS50109">
    <property type="entry name" value="HIS_KIN"/>
    <property type="match status" value="1"/>
</dbReference>
<dbReference type="EMBL" id="MSCW01000001">
    <property type="protein sequence ID" value="ONF45215.1"/>
    <property type="molecule type" value="Genomic_DNA"/>
</dbReference>
<dbReference type="InterPro" id="IPR005467">
    <property type="entry name" value="His_kinase_dom"/>
</dbReference>
<keyword evidence="5" id="KW-0808">Transferase</keyword>
<dbReference type="Proteomes" id="UP000189339">
    <property type="component" value="Unassembled WGS sequence"/>
</dbReference>
<sequence length="429" mass="48829">MPRISLKGLLVASFLSLGLVLMAAYSMISKDYFIRGLDASMAANMEKTARTFLRLVGPEQQRQGQEFSGFYLAADWQRMPDYVRQSFAQPPTEPALLYKASDGGGFRRPERMVFLMRYDTQEGPLYIARELTPPVKSTVVHATVRQNRQFMLTVSLVVLGFIALISWLLLRHVSRPMAALRAWTHALDRDKLAQPVPDFAYPELNELAELIRTSLSSVQAALERERRFLRHASHELRTPISTIRSNVELQRKLTARQATDEAQQAILDRIDRASLTMQHLTETLLWLNHQPDEPLQAQDVDLARLVRELADEMAYLLTGKPVRTRIVTSPFTCALPLIPARIVLGNLIRNAYQHCWHDSVRIEQHGARIVIRNPVGLENPDDSDLQQQTGYGLGLELTEQLSQRLGWRYHHALRDGVYQAEVEVCPASY</sequence>
<feature type="domain" description="Histidine kinase" evidence="9">
    <location>
        <begin position="231"/>
        <end position="416"/>
    </location>
</feature>
<dbReference type="InterPro" id="IPR036890">
    <property type="entry name" value="HATPase_C_sf"/>
</dbReference>
<evidence type="ECO:0000313" key="11">
    <source>
        <dbReference type="EMBL" id="ONF45215.1"/>
    </source>
</evidence>
<comment type="subcellular location">
    <subcellularLocation>
        <location evidence="2">Membrane</location>
    </subcellularLocation>
</comment>
<dbReference type="SUPFAM" id="SSF55874">
    <property type="entry name" value="ATPase domain of HSP90 chaperone/DNA topoisomerase II/histidine kinase"/>
    <property type="match status" value="1"/>
</dbReference>
<keyword evidence="4" id="KW-0597">Phosphoprotein</keyword>
<reference evidence="11 12" key="1">
    <citation type="submission" date="2016-12" db="EMBL/GenBank/DDBJ databases">
        <title>Marinobacter lutaoensis whole genome sequencing.</title>
        <authorList>
            <person name="Verma A."/>
            <person name="Krishnamurthi S."/>
        </authorList>
    </citation>
    <scope>NUCLEOTIDE SEQUENCE [LARGE SCALE GENOMIC DNA]</scope>
    <source>
        <strain evidence="11 12">T5054</strain>
    </source>
</reference>
<evidence type="ECO:0000256" key="3">
    <source>
        <dbReference type="ARBA" id="ARBA00012438"/>
    </source>
</evidence>
<dbReference type="RefSeq" id="WP_076722709.1">
    <property type="nucleotide sequence ID" value="NZ_MSCW01000001.1"/>
</dbReference>
<dbReference type="InterPro" id="IPR036097">
    <property type="entry name" value="HisK_dim/P_sf"/>
</dbReference>
<dbReference type="GO" id="GO:0005886">
    <property type="term" value="C:plasma membrane"/>
    <property type="evidence" value="ECO:0007669"/>
    <property type="project" value="TreeGrafter"/>
</dbReference>
<keyword evidence="8" id="KW-0812">Transmembrane</keyword>
<dbReference type="InterPro" id="IPR003660">
    <property type="entry name" value="HAMP_dom"/>
</dbReference>
<evidence type="ECO:0000256" key="8">
    <source>
        <dbReference type="SAM" id="Phobius"/>
    </source>
</evidence>
<keyword evidence="8" id="KW-1133">Transmembrane helix</keyword>
<gene>
    <name evidence="11" type="ORF">BTO32_01715</name>
</gene>
<dbReference type="SUPFAM" id="SSF47384">
    <property type="entry name" value="Homodimeric domain of signal transducing histidine kinase"/>
    <property type="match status" value="1"/>
</dbReference>
<feature type="domain" description="HAMP" evidence="10">
    <location>
        <begin position="171"/>
        <end position="223"/>
    </location>
</feature>
<keyword evidence="12" id="KW-1185">Reference proteome</keyword>
<dbReference type="PANTHER" id="PTHR45436:SF5">
    <property type="entry name" value="SENSOR HISTIDINE KINASE TRCS"/>
    <property type="match status" value="1"/>
</dbReference>
<name>A0A1V2DWU0_9GAMM</name>
<evidence type="ECO:0000256" key="2">
    <source>
        <dbReference type="ARBA" id="ARBA00004370"/>
    </source>
</evidence>
<dbReference type="STRING" id="135739.BTO32_01715"/>
<dbReference type="PROSITE" id="PS50885">
    <property type="entry name" value="HAMP"/>
    <property type="match status" value="1"/>
</dbReference>
<evidence type="ECO:0000313" key="12">
    <source>
        <dbReference type="Proteomes" id="UP000189339"/>
    </source>
</evidence>
<dbReference type="EC" id="2.7.13.3" evidence="3"/>
<keyword evidence="6" id="KW-0418">Kinase</keyword>
<dbReference type="Pfam" id="PF00512">
    <property type="entry name" value="HisKA"/>
    <property type="match status" value="1"/>
</dbReference>
<comment type="catalytic activity">
    <reaction evidence="1">
        <text>ATP + protein L-histidine = ADP + protein N-phospho-L-histidine.</text>
        <dbReference type="EC" id="2.7.13.3"/>
    </reaction>
</comment>
<dbReference type="SMART" id="SM00388">
    <property type="entry name" value="HisKA"/>
    <property type="match status" value="1"/>
</dbReference>
<evidence type="ECO:0000256" key="4">
    <source>
        <dbReference type="ARBA" id="ARBA00022553"/>
    </source>
</evidence>
<dbReference type="Gene3D" id="6.10.340.10">
    <property type="match status" value="1"/>
</dbReference>
<dbReference type="Gene3D" id="1.10.287.130">
    <property type="match status" value="1"/>
</dbReference>
<accession>A0A1V2DWU0</accession>